<dbReference type="InterPro" id="IPR001478">
    <property type="entry name" value="PDZ"/>
</dbReference>
<dbReference type="GO" id="GO:0005737">
    <property type="term" value="C:cytoplasm"/>
    <property type="evidence" value="ECO:0007669"/>
    <property type="project" value="UniProtKB-SubCell"/>
</dbReference>
<dbReference type="InterPro" id="IPR043545">
    <property type="entry name" value="GRIP1/2"/>
</dbReference>
<evidence type="ECO:0000313" key="6">
    <source>
        <dbReference type="EMBL" id="CAG5128297.1"/>
    </source>
</evidence>
<feature type="non-terminal residue" evidence="6">
    <location>
        <position position="1"/>
    </location>
</feature>
<dbReference type="PANTHER" id="PTHR46227:SF2">
    <property type="entry name" value="FI03335P"/>
    <property type="match status" value="1"/>
</dbReference>
<keyword evidence="7" id="KW-1185">Reference proteome</keyword>
<dbReference type="CDD" id="cd06686">
    <property type="entry name" value="PDZ4_GRIP1-2-like"/>
    <property type="match status" value="1"/>
</dbReference>
<evidence type="ECO:0000256" key="2">
    <source>
        <dbReference type="ARBA" id="ARBA00022490"/>
    </source>
</evidence>
<protein>
    <recommendedName>
        <fullName evidence="5">PDZ domain-containing protein</fullName>
    </recommendedName>
</protein>
<dbReference type="SUPFAM" id="SSF50156">
    <property type="entry name" value="PDZ domain-like"/>
    <property type="match status" value="3"/>
</dbReference>
<evidence type="ECO:0000313" key="7">
    <source>
        <dbReference type="Proteomes" id="UP000678393"/>
    </source>
</evidence>
<dbReference type="SMART" id="SM00228">
    <property type="entry name" value="PDZ"/>
    <property type="match status" value="3"/>
</dbReference>
<dbReference type="AlphaFoldDB" id="A0A8S3ZFW6"/>
<sequence>SIASSNTSVLSANNQVCHTETVEVILFADHKGLGLTLKGGVFSTAPLLYPPTIASVELRSPADKCGVLQEGDRVLTINGMETVDRTLEEVNHFLRDSRPRCVLLIEFDVAESVTPSSGTYIVKLAKKSGDTGITVGSKIFLYSITASFLPYLYVFAFIVISAFRTGSIQPGDKLLAVNDVRLDTCTPEDAMHLLELPDDIVKLKLQRDDPDEGSEGFVIYTVELQRFGGPLGITISGTEDPLDPIIISELTPQGLNLIFVPCRTGAIHVGDRLLAVSGSNTKNKPLSEAIRMLQSAGDIVTLKIARPDPTAGKQNLSCISISWHSGKPSTTIPSVDSALESWDSSAHDIAAIGSPHHNYSGAMVLAVPHSTGKGINVVVPEALMLLFLRR</sequence>
<evidence type="ECO:0000259" key="5">
    <source>
        <dbReference type="PROSITE" id="PS50106"/>
    </source>
</evidence>
<dbReference type="OrthoDB" id="75502at2759"/>
<dbReference type="PANTHER" id="PTHR46227">
    <property type="entry name" value="GLUTAMATE RECEPTOR-INTERACTING PROTEIN GRIP"/>
    <property type="match status" value="1"/>
</dbReference>
<dbReference type="Pfam" id="PF17820">
    <property type="entry name" value="PDZ_6"/>
    <property type="match status" value="1"/>
</dbReference>
<keyword evidence="4" id="KW-0812">Transmembrane</keyword>
<organism evidence="6 7">
    <name type="scientific">Candidula unifasciata</name>
    <dbReference type="NCBI Taxonomy" id="100452"/>
    <lineage>
        <taxon>Eukaryota</taxon>
        <taxon>Metazoa</taxon>
        <taxon>Spiralia</taxon>
        <taxon>Lophotrochozoa</taxon>
        <taxon>Mollusca</taxon>
        <taxon>Gastropoda</taxon>
        <taxon>Heterobranchia</taxon>
        <taxon>Euthyneura</taxon>
        <taxon>Panpulmonata</taxon>
        <taxon>Eupulmonata</taxon>
        <taxon>Stylommatophora</taxon>
        <taxon>Helicina</taxon>
        <taxon>Helicoidea</taxon>
        <taxon>Geomitridae</taxon>
        <taxon>Candidula</taxon>
    </lineage>
</organism>
<feature type="domain" description="PDZ" evidence="5">
    <location>
        <begin position="23"/>
        <end position="109"/>
    </location>
</feature>
<keyword evidence="2" id="KW-0963">Cytoplasm</keyword>
<comment type="subcellular location">
    <subcellularLocation>
        <location evidence="1">Cytoplasm</location>
    </subcellularLocation>
</comment>
<reference evidence="6" key="1">
    <citation type="submission" date="2021-04" db="EMBL/GenBank/DDBJ databases">
        <authorList>
            <consortium name="Molecular Ecology Group"/>
        </authorList>
    </citation>
    <scope>NUCLEOTIDE SEQUENCE</scope>
</reference>
<dbReference type="Pfam" id="PF00595">
    <property type="entry name" value="PDZ"/>
    <property type="match status" value="1"/>
</dbReference>
<evidence type="ECO:0000256" key="4">
    <source>
        <dbReference type="SAM" id="Phobius"/>
    </source>
</evidence>
<feature type="domain" description="PDZ" evidence="5">
    <location>
        <begin position="221"/>
        <end position="308"/>
    </location>
</feature>
<evidence type="ECO:0000256" key="3">
    <source>
        <dbReference type="ARBA" id="ARBA00022737"/>
    </source>
</evidence>
<evidence type="ECO:0000256" key="1">
    <source>
        <dbReference type="ARBA" id="ARBA00004496"/>
    </source>
</evidence>
<feature type="transmembrane region" description="Helical" evidence="4">
    <location>
        <begin position="139"/>
        <end position="163"/>
    </location>
</feature>
<comment type="caution">
    <text evidence="6">The sequence shown here is derived from an EMBL/GenBank/DDBJ whole genome shotgun (WGS) entry which is preliminary data.</text>
</comment>
<feature type="domain" description="PDZ" evidence="5">
    <location>
        <begin position="121"/>
        <end position="209"/>
    </location>
</feature>
<keyword evidence="4" id="KW-1133">Transmembrane helix</keyword>
<dbReference type="PROSITE" id="PS50106">
    <property type="entry name" value="PDZ"/>
    <property type="match status" value="3"/>
</dbReference>
<dbReference type="Proteomes" id="UP000678393">
    <property type="component" value="Unassembled WGS sequence"/>
</dbReference>
<dbReference type="GO" id="GO:0098887">
    <property type="term" value="P:neurotransmitter receptor transport, endosome to postsynaptic membrane"/>
    <property type="evidence" value="ECO:0007669"/>
    <property type="project" value="TreeGrafter"/>
</dbReference>
<accession>A0A8S3ZFW6</accession>
<dbReference type="InterPro" id="IPR041489">
    <property type="entry name" value="PDZ_6"/>
</dbReference>
<keyword evidence="4" id="KW-0472">Membrane</keyword>
<gene>
    <name evidence="6" type="ORF">CUNI_LOCUS13855</name>
</gene>
<proteinExistence type="predicted"/>
<keyword evidence="3" id="KW-0677">Repeat</keyword>
<dbReference type="InterPro" id="IPR036034">
    <property type="entry name" value="PDZ_sf"/>
</dbReference>
<dbReference type="EMBL" id="CAJHNH020003001">
    <property type="protein sequence ID" value="CAG5128297.1"/>
    <property type="molecule type" value="Genomic_DNA"/>
</dbReference>
<name>A0A8S3ZFW6_9EUPU</name>
<dbReference type="Gene3D" id="2.30.42.10">
    <property type="match status" value="3"/>
</dbReference>